<protein>
    <submittedName>
        <fullName evidence="1">Uncharacterized protein</fullName>
    </submittedName>
</protein>
<comment type="caution">
    <text evidence="1">The sequence shown here is derived from an EMBL/GenBank/DDBJ whole genome shotgun (WGS) entry which is preliminary data.</text>
</comment>
<reference evidence="1 2" key="1">
    <citation type="submission" date="2017-04" db="EMBL/GenBank/DDBJ databases">
        <title>Novel microbial lineages endemic to geothermal iron-oxide mats fill important gaps in the evolutionary history of Archaea.</title>
        <authorList>
            <person name="Jay Z.J."/>
            <person name="Beam J.P."/>
            <person name="Dlakic M."/>
            <person name="Rusch D.B."/>
            <person name="Kozubal M.A."/>
            <person name="Inskeep W.P."/>
        </authorList>
    </citation>
    <scope>NUCLEOTIDE SEQUENCE [LARGE SCALE GENOMIC DNA]</scope>
    <source>
        <strain evidence="1">OSP_D</strain>
    </source>
</reference>
<dbReference type="AlphaFoldDB" id="A0A2R6AJZ1"/>
<proteinExistence type="predicted"/>
<evidence type="ECO:0000313" key="1">
    <source>
        <dbReference type="EMBL" id="PSN86694.1"/>
    </source>
</evidence>
<dbReference type="EMBL" id="NEXE01000203">
    <property type="protein sequence ID" value="PSN86694.1"/>
    <property type="molecule type" value="Genomic_DNA"/>
</dbReference>
<gene>
    <name evidence="1" type="ORF">B9Q03_11560</name>
</gene>
<accession>A0A2R6AJZ1</accession>
<name>A0A2R6AJZ1_9ARCH</name>
<sequence>MDRAVEPMSGWWVAASQQPHHHTAKLRLGSAPLEEALQGFSFIEFYGEWSTVLDYLHYTLSANTNTRLIYVQLFGGINPYTLTHTDTNLIVRCFDHNTLLEAFNRVNQDSQTEYTLLVANPYLHAETPRQQTEITAHLRSLAQKRRVVTFNQETKTHTPKGGYFHASSVHILIHLETQRLRGGKVGVGVGGRDTVYATLTKHPAQPNNKHYTLHLDKNPQYNNPKTPTLLNWLQPTQA</sequence>
<dbReference type="Proteomes" id="UP000240322">
    <property type="component" value="Unassembled WGS sequence"/>
</dbReference>
<organism evidence="1 2">
    <name type="scientific">Candidatus Marsarchaeota G2 archaeon OSP_D</name>
    <dbReference type="NCBI Taxonomy" id="1978157"/>
    <lineage>
        <taxon>Archaea</taxon>
        <taxon>Candidatus Marsarchaeota</taxon>
        <taxon>Candidatus Marsarchaeota group 2</taxon>
    </lineage>
</organism>
<evidence type="ECO:0000313" key="2">
    <source>
        <dbReference type="Proteomes" id="UP000240322"/>
    </source>
</evidence>